<dbReference type="EMBL" id="CP054143">
    <property type="protein sequence ID" value="QKJ67457.1"/>
    <property type="molecule type" value="Genomic_DNA"/>
</dbReference>
<evidence type="ECO:0000256" key="1">
    <source>
        <dbReference type="SAM" id="MobiDB-lite"/>
    </source>
</evidence>
<gene>
    <name evidence="2" type="ORF">HQN60_12495</name>
</gene>
<name>A0A6M8T0C1_9NEIS</name>
<organism evidence="2 3">
    <name type="scientific">Deefgea piscis</name>
    <dbReference type="NCBI Taxonomy" id="2739061"/>
    <lineage>
        <taxon>Bacteria</taxon>
        <taxon>Pseudomonadati</taxon>
        <taxon>Pseudomonadota</taxon>
        <taxon>Betaproteobacteria</taxon>
        <taxon>Neisseriales</taxon>
        <taxon>Chitinibacteraceae</taxon>
        <taxon>Deefgea</taxon>
    </lineage>
</organism>
<dbReference type="Proteomes" id="UP000504844">
    <property type="component" value="Chromosome"/>
</dbReference>
<evidence type="ECO:0000313" key="2">
    <source>
        <dbReference type="EMBL" id="QKJ67457.1"/>
    </source>
</evidence>
<dbReference type="RefSeq" id="WP_173533959.1">
    <property type="nucleotide sequence ID" value="NZ_CP054143.1"/>
</dbReference>
<feature type="region of interest" description="Disordered" evidence="1">
    <location>
        <begin position="44"/>
        <end position="65"/>
    </location>
</feature>
<dbReference type="AlphaFoldDB" id="A0A6M8T0C1"/>
<evidence type="ECO:0000313" key="3">
    <source>
        <dbReference type="Proteomes" id="UP000504844"/>
    </source>
</evidence>
<protein>
    <submittedName>
        <fullName evidence="2">Uncharacterized protein</fullName>
    </submittedName>
</protein>
<sequence>MKEVIFLSGEAHPLAIGNNDRRFSVADNTLDDNATRTKLKLLITKREDSPPSRYTSDVESDGGEI</sequence>
<proteinExistence type="predicted"/>
<dbReference type="KEGG" id="dee:HQN60_12495"/>
<keyword evidence="3" id="KW-1185">Reference proteome</keyword>
<accession>A0A6M8T0C1</accession>
<reference evidence="2 3" key="1">
    <citation type="submission" date="2020-05" db="EMBL/GenBank/DDBJ databases">
        <title>Complete genome sequence of Deefgea sp. D17.</title>
        <authorList>
            <person name="Bae J.-W."/>
            <person name="Han J.E."/>
        </authorList>
    </citation>
    <scope>NUCLEOTIDE SEQUENCE [LARGE SCALE GENOMIC DNA]</scope>
    <source>
        <strain evidence="2 3">D17</strain>
    </source>
</reference>